<sequence>MKCWNEVLLTSNLIILPLDLKWSLHKIENNAYSSRSEFDLQAITINTNAWSDAGHAVNQIYDILYMMGHDDIAVGVGGDGGILEDGTIQPNVGGYIPIIDQGSGTAGPCRYRQAIPVGDGGRLYKDTNFGYRKSFLPQGSRRYSPLRQPTAQQVLIEKISDGPISLFLTGAHTNFAIFLMTNPHLKKNVDHIYVMGGGVRSKNPTGCCPKNASSSCQPQQCGDRGNLFTGFKSNPYVEFNFFGDPFAAYQVIHSGIPVTLVPLDATNTIPITHNFFEAFEQNQHTYEAQYAFRSLKMVRDTWFDNQFYESCFMWDSFMSGVATSVMRNFHKKHGENVFAEMEYMNVTVVTSNKPYGISDGSNNFFDGRNIPKFNLKKNGVHSGHVQTGIRDPFCLQKNGTGRCKDGSTERVTGPDSVRVLIATRAKPNCDKSSSLDREFFVSFLDVLNRPQNKGRFNFTSQFPYYKEVLYKPDLEGRKLGKMVVFDMDMSAGDFLALFYLLKVPVETINLKAILVTPTGWANAATIDVIYDLLHMMGRDDIVVGLGDSFGLNQSYPNDPTVGNCKYSKAIPHGSGGLLDSDTLFGLARDLPRSPRRYTAENSVDFGAPRTTDFPQLRQPLALEVWKSLVKSVNPGSKITILTNGPLTNLAKIILADTNASSIIQDVFILGGHIDYNNNKDKGNVINVPSNKYAELNMFLDPLAAKVVFDSMINVTLIPLGMQRKVCAFPQIIKKLDQKNKTPEAHFSQRLLKRLYRLQQRDHRYQHMDTFLGEILGAVILASDQQTLNPSFQVKHLKVHASGLVSRDGQITTNTEERKSFNVLKKFDHVSYYDVFADRLADDTQSSVIGSFGEQKRIWSTQP</sequence>
<reference evidence="2" key="1">
    <citation type="journal article" date="2022" name="Mol. Ecol. Resour.">
        <title>The genomes of chicory, endive, great burdock and yacon provide insights into Asteraceae palaeo-polyploidization history and plant inulin production.</title>
        <authorList>
            <person name="Fan W."/>
            <person name="Wang S."/>
            <person name="Wang H."/>
            <person name="Wang A."/>
            <person name="Jiang F."/>
            <person name="Liu H."/>
            <person name="Zhao H."/>
            <person name="Xu D."/>
            <person name="Zhang Y."/>
        </authorList>
    </citation>
    <scope>NUCLEOTIDE SEQUENCE [LARGE SCALE GENOMIC DNA]</scope>
    <source>
        <strain evidence="2">cv. Niubang</strain>
    </source>
</reference>
<organism evidence="1 2">
    <name type="scientific">Arctium lappa</name>
    <name type="common">Greater burdock</name>
    <name type="synonym">Lappa major</name>
    <dbReference type="NCBI Taxonomy" id="4217"/>
    <lineage>
        <taxon>Eukaryota</taxon>
        <taxon>Viridiplantae</taxon>
        <taxon>Streptophyta</taxon>
        <taxon>Embryophyta</taxon>
        <taxon>Tracheophyta</taxon>
        <taxon>Spermatophyta</taxon>
        <taxon>Magnoliopsida</taxon>
        <taxon>eudicotyledons</taxon>
        <taxon>Gunneridae</taxon>
        <taxon>Pentapetalae</taxon>
        <taxon>asterids</taxon>
        <taxon>campanulids</taxon>
        <taxon>Asterales</taxon>
        <taxon>Asteraceae</taxon>
        <taxon>Carduoideae</taxon>
        <taxon>Cardueae</taxon>
        <taxon>Arctiinae</taxon>
        <taxon>Arctium</taxon>
    </lineage>
</organism>
<evidence type="ECO:0000313" key="2">
    <source>
        <dbReference type="Proteomes" id="UP001055879"/>
    </source>
</evidence>
<name>A0ACB8Z4A6_ARCLA</name>
<protein>
    <submittedName>
        <fullName evidence="1">Uncharacterized protein</fullName>
    </submittedName>
</protein>
<evidence type="ECO:0000313" key="1">
    <source>
        <dbReference type="EMBL" id="KAI3692382.1"/>
    </source>
</evidence>
<dbReference type="EMBL" id="CM042057">
    <property type="protein sequence ID" value="KAI3692382.1"/>
    <property type="molecule type" value="Genomic_DNA"/>
</dbReference>
<accession>A0ACB8Z4A6</accession>
<reference evidence="1 2" key="2">
    <citation type="journal article" date="2022" name="Mol. Ecol. Resour.">
        <title>The genomes of chicory, endive, great burdock and yacon provide insights into Asteraceae paleo-polyploidization history and plant inulin production.</title>
        <authorList>
            <person name="Fan W."/>
            <person name="Wang S."/>
            <person name="Wang H."/>
            <person name="Wang A."/>
            <person name="Jiang F."/>
            <person name="Liu H."/>
            <person name="Zhao H."/>
            <person name="Xu D."/>
            <person name="Zhang Y."/>
        </authorList>
    </citation>
    <scope>NUCLEOTIDE SEQUENCE [LARGE SCALE GENOMIC DNA]</scope>
    <source>
        <strain evidence="2">cv. Niubang</strain>
    </source>
</reference>
<keyword evidence="2" id="KW-1185">Reference proteome</keyword>
<dbReference type="Proteomes" id="UP001055879">
    <property type="component" value="Linkage Group LG11"/>
</dbReference>
<proteinExistence type="predicted"/>
<gene>
    <name evidence="1" type="ORF">L6452_32196</name>
</gene>
<comment type="caution">
    <text evidence="1">The sequence shown here is derived from an EMBL/GenBank/DDBJ whole genome shotgun (WGS) entry which is preliminary data.</text>
</comment>